<dbReference type="EMBL" id="JXKD01000013">
    <property type="protein sequence ID" value="OJG09740.1"/>
    <property type="molecule type" value="Genomic_DNA"/>
</dbReference>
<organism evidence="1 2">
    <name type="scientific">Enterococcus aquimarinus</name>
    <dbReference type="NCBI Taxonomy" id="328396"/>
    <lineage>
        <taxon>Bacteria</taxon>
        <taxon>Bacillati</taxon>
        <taxon>Bacillota</taxon>
        <taxon>Bacilli</taxon>
        <taxon>Lactobacillales</taxon>
        <taxon>Enterococcaceae</taxon>
        <taxon>Enterococcus</taxon>
    </lineage>
</organism>
<proteinExistence type="predicted"/>
<comment type="caution">
    <text evidence="1">The sequence shown here is derived from an EMBL/GenBank/DDBJ whole genome shotgun (WGS) entry which is preliminary data.</text>
</comment>
<name>A0A1L8QQH5_9ENTE</name>
<evidence type="ECO:0000313" key="1">
    <source>
        <dbReference type="EMBL" id="OJG09740.1"/>
    </source>
</evidence>
<keyword evidence="2" id="KW-1185">Reference proteome</keyword>
<dbReference type="Proteomes" id="UP000182149">
    <property type="component" value="Unassembled WGS sequence"/>
</dbReference>
<evidence type="ECO:0008006" key="3">
    <source>
        <dbReference type="Google" id="ProtNLM"/>
    </source>
</evidence>
<protein>
    <recommendedName>
        <fullName evidence="3">Sortase</fullName>
    </recommendedName>
</protein>
<dbReference type="InterPro" id="IPR023365">
    <property type="entry name" value="Sortase_dom-sf"/>
</dbReference>
<evidence type="ECO:0000313" key="2">
    <source>
        <dbReference type="Proteomes" id="UP000182149"/>
    </source>
</evidence>
<dbReference type="Gene3D" id="2.40.260.10">
    <property type="entry name" value="Sortase"/>
    <property type="match status" value="1"/>
</dbReference>
<reference evidence="1 2" key="1">
    <citation type="submission" date="2014-12" db="EMBL/GenBank/DDBJ databases">
        <title>Draft genome sequences of 29 type strains of Enterococci.</title>
        <authorList>
            <person name="Zhong Z."/>
            <person name="Sun Z."/>
            <person name="Liu W."/>
            <person name="Zhang W."/>
            <person name="Zhang H."/>
        </authorList>
    </citation>
    <scope>NUCLEOTIDE SEQUENCE [LARGE SCALE GENOMIC DNA]</scope>
    <source>
        <strain evidence="1 2">DSM 17690</strain>
    </source>
</reference>
<sequence length="51" mass="5869">MKIKNTLPREEKSLFSTETNVSAEDQILTLITCNYTIENGRLFIHAVEINE</sequence>
<gene>
    <name evidence="1" type="ORF">RU93_GL000555</name>
</gene>
<dbReference type="SUPFAM" id="SSF63817">
    <property type="entry name" value="Sortase"/>
    <property type="match status" value="1"/>
</dbReference>
<dbReference type="AlphaFoldDB" id="A0A1L8QQH5"/>
<accession>A0A1L8QQH5</accession>
<dbReference type="RefSeq" id="WP_169818106.1">
    <property type="nucleotide sequence ID" value="NZ_JBHSHF010000022.1"/>
</dbReference>